<evidence type="ECO:0000259" key="2">
    <source>
        <dbReference type="Pfam" id="PF03629"/>
    </source>
</evidence>
<dbReference type="InterPro" id="IPR052940">
    <property type="entry name" value="Carb_Esterase_6"/>
</dbReference>
<keyword evidence="4" id="KW-1185">Reference proteome</keyword>
<evidence type="ECO:0000313" key="4">
    <source>
        <dbReference type="Proteomes" id="UP000557872"/>
    </source>
</evidence>
<feature type="domain" description="Sialate O-acetylesterase" evidence="2">
    <location>
        <begin position="35"/>
        <end position="278"/>
    </location>
</feature>
<protein>
    <recommendedName>
        <fullName evidence="2">Sialate O-acetylesterase domain-containing protein</fullName>
    </recommendedName>
</protein>
<dbReference type="Proteomes" id="UP000557872">
    <property type="component" value="Unassembled WGS sequence"/>
</dbReference>
<organism evidence="3 4">
    <name type="scientific">Oceaniferula marina</name>
    <dbReference type="NCBI Taxonomy" id="2748318"/>
    <lineage>
        <taxon>Bacteria</taxon>
        <taxon>Pseudomonadati</taxon>
        <taxon>Verrucomicrobiota</taxon>
        <taxon>Verrucomicrobiia</taxon>
        <taxon>Verrucomicrobiales</taxon>
        <taxon>Verrucomicrobiaceae</taxon>
        <taxon>Oceaniferula</taxon>
    </lineage>
</organism>
<sequence length="295" mass="32888">MKLKNTRMKWLLQKACLTLGVLTLCMPGVQAKHIKVFILTGQSNSLGTTANKTDTDPENLPASELDARIPFFWSNRSTTAADGPAAIIGDSGGKILTMRKQQGQGRNPSFWGPEVAFCRGLYENGGRDFLLIKASRGGGGNGYWLKGKQMYQHVLDTVQAAVAQLEKHGHTYEIVAMLYLQGESNSATEAKLAGERLGDLIDELKKDLPHARSMLTVVGGIAASGERRDLTRRLQKELADRRDDTTHFSTMDLQSHLYDRLHFDKKAKLEIGKRFYMHFVALQEKKGRRQGEAKR</sequence>
<reference evidence="3 4" key="1">
    <citation type="submission" date="2020-07" db="EMBL/GenBank/DDBJ databases">
        <title>Roseicoccus Jingziensis gen. nov., sp. nov., isolated from coastal seawater.</title>
        <authorList>
            <person name="Feng X."/>
        </authorList>
    </citation>
    <scope>NUCLEOTIDE SEQUENCE [LARGE SCALE GENOMIC DNA]</scope>
    <source>
        <strain evidence="3 4">N1E253</strain>
    </source>
</reference>
<dbReference type="InterPro" id="IPR036514">
    <property type="entry name" value="SGNH_hydro_sf"/>
</dbReference>
<evidence type="ECO:0000313" key="3">
    <source>
        <dbReference type="EMBL" id="NWK54303.1"/>
    </source>
</evidence>
<gene>
    <name evidence="3" type="ORF">HW115_01675</name>
</gene>
<name>A0A851G9M2_9BACT</name>
<comment type="caution">
    <text evidence="3">The sequence shown here is derived from an EMBL/GenBank/DDBJ whole genome shotgun (WGS) entry which is preliminary data.</text>
</comment>
<dbReference type="InterPro" id="IPR005181">
    <property type="entry name" value="SASA"/>
</dbReference>
<proteinExistence type="predicted"/>
<dbReference type="GO" id="GO:0016788">
    <property type="term" value="F:hydrolase activity, acting on ester bonds"/>
    <property type="evidence" value="ECO:0007669"/>
    <property type="project" value="UniProtKB-ARBA"/>
</dbReference>
<dbReference type="Gene3D" id="3.40.50.1110">
    <property type="entry name" value="SGNH hydrolase"/>
    <property type="match status" value="1"/>
</dbReference>
<dbReference type="PANTHER" id="PTHR31988:SF19">
    <property type="entry name" value="9-O-ACETYL-N-ACETYLNEURAMINIC ACID DEACETYLASE-RELATED"/>
    <property type="match status" value="1"/>
</dbReference>
<evidence type="ECO:0000256" key="1">
    <source>
        <dbReference type="ARBA" id="ARBA00022801"/>
    </source>
</evidence>
<dbReference type="PANTHER" id="PTHR31988">
    <property type="entry name" value="ESTERASE, PUTATIVE (DUF303)-RELATED"/>
    <property type="match status" value="1"/>
</dbReference>
<dbReference type="Pfam" id="PF03629">
    <property type="entry name" value="SASA"/>
    <property type="match status" value="1"/>
</dbReference>
<accession>A0A851G9M2</accession>
<dbReference type="AlphaFoldDB" id="A0A851G9M2"/>
<dbReference type="EMBL" id="JACBAZ010000001">
    <property type="protein sequence ID" value="NWK54303.1"/>
    <property type="molecule type" value="Genomic_DNA"/>
</dbReference>
<keyword evidence="1" id="KW-0378">Hydrolase</keyword>
<dbReference type="SUPFAM" id="SSF52266">
    <property type="entry name" value="SGNH hydrolase"/>
    <property type="match status" value="1"/>
</dbReference>